<organism evidence="2 3">
    <name type="scientific">Chitinimonas lacunae</name>
    <dbReference type="NCBI Taxonomy" id="1963018"/>
    <lineage>
        <taxon>Bacteria</taxon>
        <taxon>Pseudomonadati</taxon>
        <taxon>Pseudomonadota</taxon>
        <taxon>Betaproteobacteria</taxon>
        <taxon>Neisseriales</taxon>
        <taxon>Chitinibacteraceae</taxon>
        <taxon>Chitinimonas</taxon>
    </lineage>
</organism>
<feature type="transmembrane region" description="Helical" evidence="1">
    <location>
        <begin position="230"/>
        <end position="250"/>
    </location>
</feature>
<evidence type="ECO:0000313" key="2">
    <source>
        <dbReference type="EMBL" id="MFC4161057.1"/>
    </source>
</evidence>
<feature type="transmembrane region" description="Helical" evidence="1">
    <location>
        <begin position="62"/>
        <end position="81"/>
    </location>
</feature>
<feature type="transmembrane region" description="Helical" evidence="1">
    <location>
        <begin position="29"/>
        <end position="50"/>
    </location>
</feature>
<sequence>MGAALAVKLFGAPLLIGLASLAGRRWGPALAGLVGGLPVIAGPIVAALWLERGQPFAQAAATALPGGLWAVSAHLCCFGLIGRRAGWAAGLLVGWCAFAACAWGLSLTGLTRDPRSAASGLLALWLASRLLPQPRGPVPVLGLPRFELLARMAAALGLVLGLTALAGRLGPALAGVWAVFPVAGSVLPAFTLARAGSEAMLAQLHGMLAGLSGLGLCFLILSATMEPLGWFAFVPALIGALAMGGGLLWWRQRGARQ</sequence>
<protein>
    <recommendedName>
        <fullName evidence="4">MFS transporter</fullName>
    </recommendedName>
</protein>
<feature type="transmembrane region" description="Helical" evidence="1">
    <location>
        <begin position="148"/>
        <end position="166"/>
    </location>
</feature>
<evidence type="ECO:0000256" key="1">
    <source>
        <dbReference type="SAM" id="Phobius"/>
    </source>
</evidence>
<evidence type="ECO:0000313" key="3">
    <source>
        <dbReference type="Proteomes" id="UP001595791"/>
    </source>
</evidence>
<feature type="transmembrane region" description="Helical" evidence="1">
    <location>
        <begin position="87"/>
        <end position="105"/>
    </location>
</feature>
<comment type="caution">
    <text evidence="2">The sequence shown here is derived from an EMBL/GenBank/DDBJ whole genome shotgun (WGS) entry which is preliminary data.</text>
</comment>
<dbReference type="RefSeq" id="WP_378166564.1">
    <property type="nucleotide sequence ID" value="NZ_JBHSBU010000001.1"/>
</dbReference>
<feature type="transmembrane region" description="Helical" evidence="1">
    <location>
        <begin position="172"/>
        <end position="192"/>
    </location>
</feature>
<dbReference type="Proteomes" id="UP001595791">
    <property type="component" value="Unassembled WGS sequence"/>
</dbReference>
<keyword evidence="3" id="KW-1185">Reference proteome</keyword>
<accession>A0ABV8MS29</accession>
<name>A0ABV8MS29_9NEIS</name>
<evidence type="ECO:0008006" key="4">
    <source>
        <dbReference type="Google" id="ProtNLM"/>
    </source>
</evidence>
<feature type="transmembrane region" description="Helical" evidence="1">
    <location>
        <begin position="204"/>
        <end position="224"/>
    </location>
</feature>
<dbReference type="EMBL" id="JBHSBU010000001">
    <property type="protein sequence ID" value="MFC4161057.1"/>
    <property type="molecule type" value="Genomic_DNA"/>
</dbReference>
<keyword evidence="1" id="KW-0812">Transmembrane</keyword>
<keyword evidence="1" id="KW-0472">Membrane</keyword>
<reference evidence="3" key="1">
    <citation type="journal article" date="2019" name="Int. J. Syst. Evol. Microbiol.">
        <title>The Global Catalogue of Microorganisms (GCM) 10K type strain sequencing project: providing services to taxonomists for standard genome sequencing and annotation.</title>
        <authorList>
            <consortium name="The Broad Institute Genomics Platform"/>
            <consortium name="The Broad Institute Genome Sequencing Center for Infectious Disease"/>
            <person name="Wu L."/>
            <person name="Ma J."/>
        </authorList>
    </citation>
    <scope>NUCLEOTIDE SEQUENCE [LARGE SCALE GENOMIC DNA]</scope>
    <source>
        <strain evidence="3">LMG 29894</strain>
    </source>
</reference>
<keyword evidence="1" id="KW-1133">Transmembrane helix</keyword>
<gene>
    <name evidence="2" type="ORF">ACFOW7_17105</name>
</gene>
<proteinExistence type="predicted"/>